<reference evidence="2 3" key="1">
    <citation type="journal article" date="2018" name="PLoS Pathog.">
        <title>Evolution of structural diversity of trichothecenes, a family of toxins produced by plant pathogenic and entomopathogenic fungi.</title>
        <authorList>
            <person name="Proctor R.H."/>
            <person name="McCormick S.P."/>
            <person name="Kim H.S."/>
            <person name="Cardoza R.E."/>
            <person name="Stanley A.M."/>
            <person name="Lindo L."/>
            <person name="Kelly A."/>
            <person name="Brown D.W."/>
            <person name="Lee T."/>
            <person name="Vaughan M.M."/>
            <person name="Alexander N.J."/>
            <person name="Busman M."/>
            <person name="Gutierrez S."/>
        </authorList>
    </citation>
    <scope>NUCLEOTIDE SEQUENCE [LARGE SCALE GENOMIC DNA]</scope>
    <source>
        <strain evidence="2 3">NRRL 20695</strain>
    </source>
</reference>
<evidence type="ECO:0000313" key="3">
    <source>
        <dbReference type="Proteomes" id="UP000266234"/>
    </source>
</evidence>
<dbReference type="EMBL" id="PXOG01000154">
    <property type="protein sequence ID" value="RGP71818.1"/>
    <property type="molecule type" value="Genomic_DNA"/>
</dbReference>
<accession>A0A395SHE9</accession>
<name>A0A395SHE9_9HYPO</name>
<evidence type="ECO:0000313" key="2">
    <source>
        <dbReference type="EMBL" id="RGP71818.1"/>
    </source>
</evidence>
<protein>
    <submittedName>
        <fullName evidence="2">Uncharacterized protein</fullName>
    </submittedName>
</protein>
<dbReference type="Proteomes" id="UP000266234">
    <property type="component" value="Unassembled WGS sequence"/>
</dbReference>
<evidence type="ECO:0000256" key="1">
    <source>
        <dbReference type="SAM" id="MobiDB-lite"/>
    </source>
</evidence>
<dbReference type="AlphaFoldDB" id="A0A395SHE9"/>
<proteinExistence type="predicted"/>
<organism evidence="2 3">
    <name type="scientific">Fusarium longipes</name>
    <dbReference type="NCBI Taxonomy" id="694270"/>
    <lineage>
        <taxon>Eukaryota</taxon>
        <taxon>Fungi</taxon>
        <taxon>Dikarya</taxon>
        <taxon>Ascomycota</taxon>
        <taxon>Pezizomycotina</taxon>
        <taxon>Sordariomycetes</taxon>
        <taxon>Hypocreomycetidae</taxon>
        <taxon>Hypocreales</taxon>
        <taxon>Nectriaceae</taxon>
        <taxon>Fusarium</taxon>
    </lineage>
</organism>
<feature type="compositionally biased region" description="Polar residues" evidence="1">
    <location>
        <begin position="1"/>
        <end position="12"/>
    </location>
</feature>
<sequence length="164" mass="18469">MVSIKEAQQSESPYRATPKRSQYKQSGYEKHALTVSSYIMSSIATAGGLTSGCPKGYLKGPKLSYNDILRAVKDCKDTEKLARLRAEAIDLEITWDLYNVMPIELPAFGCEIRALYDRDKTSRGKLEREIESLRHLEKKLAEGSDFLDHEETAFLEAFAEGDLN</sequence>
<gene>
    <name evidence="2" type="ORF">FLONG3_6983</name>
</gene>
<comment type="caution">
    <text evidence="2">The sequence shown here is derived from an EMBL/GenBank/DDBJ whole genome shotgun (WGS) entry which is preliminary data.</text>
</comment>
<keyword evidence="3" id="KW-1185">Reference proteome</keyword>
<feature type="region of interest" description="Disordered" evidence="1">
    <location>
        <begin position="1"/>
        <end position="25"/>
    </location>
</feature>